<keyword evidence="2" id="KW-0472">Membrane</keyword>
<organism evidence="4 7">
    <name type="scientific">Rotaria magnacalcarata</name>
    <dbReference type="NCBI Taxonomy" id="392030"/>
    <lineage>
        <taxon>Eukaryota</taxon>
        <taxon>Metazoa</taxon>
        <taxon>Spiralia</taxon>
        <taxon>Gnathifera</taxon>
        <taxon>Rotifera</taxon>
        <taxon>Eurotatoria</taxon>
        <taxon>Bdelloidea</taxon>
        <taxon>Philodinida</taxon>
        <taxon>Philodinidae</taxon>
        <taxon>Rotaria</taxon>
    </lineage>
</organism>
<keyword evidence="2" id="KW-0812">Transmembrane</keyword>
<accession>A0A816TE31</accession>
<evidence type="ECO:0000313" key="5">
    <source>
        <dbReference type="EMBL" id="CAF4136721.1"/>
    </source>
</evidence>
<dbReference type="EMBL" id="CAJNRF010008117">
    <property type="protein sequence ID" value="CAF2098273.1"/>
    <property type="molecule type" value="Genomic_DNA"/>
</dbReference>
<dbReference type="Proteomes" id="UP000663887">
    <property type="component" value="Unassembled WGS sequence"/>
</dbReference>
<dbReference type="Proteomes" id="UP000663866">
    <property type="component" value="Unassembled WGS sequence"/>
</dbReference>
<dbReference type="Proteomes" id="UP000663856">
    <property type="component" value="Unassembled WGS sequence"/>
</dbReference>
<dbReference type="EMBL" id="CAJOBF010017119">
    <property type="protein sequence ID" value="CAF4360037.1"/>
    <property type="molecule type" value="Genomic_DNA"/>
</dbReference>
<dbReference type="EMBL" id="CAJNRG010003491">
    <property type="protein sequence ID" value="CAF2058243.1"/>
    <property type="molecule type" value="Genomic_DNA"/>
</dbReference>
<feature type="transmembrane region" description="Helical" evidence="2">
    <location>
        <begin position="21"/>
        <end position="41"/>
    </location>
</feature>
<keyword evidence="2" id="KW-1133">Transmembrane helix</keyword>
<dbReference type="Proteomes" id="UP000663842">
    <property type="component" value="Unassembled WGS sequence"/>
</dbReference>
<evidence type="ECO:0000313" key="8">
    <source>
        <dbReference type="Proteomes" id="UP000663866"/>
    </source>
</evidence>
<name>A0A816TE31_9BILA</name>
<proteinExistence type="predicted"/>
<evidence type="ECO:0000256" key="1">
    <source>
        <dbReference type="SAM" id="Coils"/>
    </source>
</evidence>
<keyword evidence="1" id="KW-0175">Coiled coil</keyword>
<dbReference type="AlphaFoldDB" id="A0A816TE31"/>
<evidence type="ECO:0000313" key="3">
    <source>
        <dbReference type="EMBL" id="CAF2058243.1"/>
    </source>
</evidence>
<feature type="coiled-coil region" evidence="1">
    <location>
        <begin position="65"/>
        <end position="92"/>
    </location>
</feature>
<evidence type="ECO:0000313" key="7">
    <source>
        <dbReference type="Proteomes" id="UP000663856"/>
    </source>
</evidence>
<protein>
    <submittedName>
        <fullName evidence="4">Uncharacterized protein</fullName>
    </submittedName>
</protein>
<reference evidence="4" key="1">
    <citation type="submission" date="2021-02" db="EMBL/GenBank/DDBJ databases">
        <authorList>
            <person name="Nowell W R."/>
        </authorList>
    </citation>
    <scope>NUCLEOTIDE SEQUENCE</scope>
</reference>
<keyword evidence="8" id="KW-1185">Reference proteome</keyword>
<dbReference type="EMBL" id="CAJOBG010005033">
    <property type="protein sequence ID" value="CAF4136721.1"/>
    <property type="molecule type" value="Genomic_DNA"/>
</dbReference>
<evidence type="ECO:0000313" key="6">
    <source>
        <dbReference type="EMBL" id="CAF4360037.1"/>
    </source>
</evidence>
<evidence type="ECO:0000256" key="2">
    <source>
        <dbReference type="SAM" id="Phobius"/>
    </source>
</evidence>
<sequence>MPKRQIMAIYGRKRYKTVVYVAVYGRLLSYPVVIMFNLGGLTTVKGEENEGIQNISKRKVRTVAKGESREKIEKLSRQLQFCEEEARALCKVSQRQAKKDTKRKNDVTNI</sequence>
<comment type="caution">
    <text evidence="4">The sequence shown here is derived from an EMBL/GenBank/DDBJ whole genome shotgun (WGS) entry which is preliminary data.</text>
</comment>
<gene>
    <name evidence="5" type="ORF">OVN521_LOCUS22833</name>
    <name evidence="6" type="ORF">UXM345_LOCUS36444</name>
    <name evidence="4" type="ORF">WKI299_LOCUS19662</name>
    <name evidence="3" type="ORF">XDN619_LOCUS10121</name>
</gene>
<evidence type="ECO:0000313" key="4">
    <source>
        <dbReference type="EMBL" id="CAF2098273.1"/>
    </source>
</evidence>